<keyword evidence="11" id="KW-1185">Reference proteome</keyword>
<gene>
    <name evidence="10" type="ORF">J5Y03_07800</name>
</gene>
<keyword evidence="7" id="KW-0449">Lipoprotein</keyword>
<dbReference type="NCBIfam" id="TIGR02887">
    <property type="entry name" value="spore_ger_x_C"/>
    <property type="match status" value="1"/>
</dbReference>
<keyword evidence="4" id="KW-0732">Signal</keyword>
<sequence>MAKKWVIILFLISGLVTGCSSYQELNQLGIVIAMGLDYLPENDLYKVTFQVINPSENSSQNPGAGGTPVIGYSDTGKTLSEAARNSTRKFSRQNVYSQVALVLVGEDLATKKGLNFIFDTFERDARVRINIPVLIARGSKVENVLDIMPALDKIPAESIISKLKNTSAVLGEHKDIKLYELVSQLSSKGKEPSISGISVKGSVELGSTKGNTEQSKNAYTYLNGVGMFRSGKLVGWLDGKKSKAIQVIDNTIKQSNLSIKCEDNRYSSIEITRLKSKSKVDVKGGKAFINITLYGYGYLDELLCNKNIGREKVMEKFQKEAAQELKKEVLSGIKAAQKAKSDIFGFGEMYHMSNPKKWKSAEKKWNQLFANASVKMTVVFKLRHTGMNIETYPY</sequence>
<dbReference type="RefSeq" id="WP_209404286.1">
    <property type="nucleotide sequence ID" value="NZ_JAGIYQ010000004.1"/>
</dbReference>
<evidence type="ECO:0000259" key="8">
    <source>
        <dbReference type="Pfam" id="PF05504"/>
    </source>
</evidence>
<dbReference type="PROSITE" id="PS51257">
    <property type="entry name" value="PROKAR_LIPOPROTEIN"/>
    <property type="match status" value="1"/>
</dbReference>
<evidence type="ECO:0000256" key="4">
    <source>
        <dbReference type="ARBA" id="ARBA00022729"/>
    </source>
</evidence>
<evidence type="ECO:0000256" key="3">
    <source>
        <dbReference type="ARBA" id="ARBA00022544"/>
    </source>
</evidence>
<dbReference type="PANTHER" id="PTHR35789:SF1">
    <property type="entry name" value="SPORE GERMINATION PROTEIN B3"/>
    <property type="match status" value="1"/>
</dbReference>
<keyword evidence="6" id="KW-0564">Palmitate</keyword>
<comment type="subcellular location">
    <subcellularLocation>
        <location evidence="1">Membrane</location>
        <topology evidence="1">Lipid-anchor</topology>
    </subcellularLocation>
</comment>
<dbReference type="Gene3D" id="6.20.190.10">
    <property type="entry name" value="Nutrient germinant receptor protein C, domain 1"/>
    <property type="match status" value="1"/>
</dbReference>
<dbReference type="EMBL" id="JAGIYQ010000004">
    <property type="protein sequence ID" value="MBP0725095.1"/>
    <property type="molecule type" value="Genomic_DNA"/>
</dbReference>
<name>A0A940NIS2_9BACI</name>
<evidence type="ECO:0000313" key="10">
    <source>
        <dbReference type="EMBL" id="MBP0725095.1"/>
    </source>
</evidence>
<evidence type="ECO:0000256" key="5">
    <source>
        <dbReference type="ARBA" id="ARBA00023136"/>
    </source>
</evidence>
<proteinExistence type="inferred from homology"/>
<dbReference type="Proteomes" id="UP000682134">
    <property type="component" value="Unassembled WGS sequence"/>
</dbReference>
<feature type="domain" description="Spore germination protein N-terminal" evidence="9">
    <location>
        <begin position="22"/>
        <end position="198"/>
    </location>
</feature>
<dbReference type="Pfam" id="PF25198">
    <property type="entry name" value="Spore_GerAC_N"/>
    <property type="match status" value="1"/>
</dbReference>
<comment type="similarity">
    <text evidence="2">Belongs to the GerABKC lipoprotein family.</text>
</comment>
<organism evidence="10 11">
    <name type="scientific">Gottfriedia endophytica</name>
    <dbReference type="NCBI Taxonomy" id="2820819"/>
    <lineage>
        <taxon>Bacteria</taxon>
        <taxon>Bacillati</taxon>
        <taxon>Bacillota</taxon>
        <taxon>Bacilli</taxon>
        <taxon>Bacillales</taxon>
        <taxon>Bacillaceae</taxon>
        <taxon>Gottfriedia</taxon>
    </lineage>
</organism>
<accession>A0A940NIS2</accession>
<dbReference type="PANTHER" id="PTHR35789">
    <property type="entry name" value="SPORE GERMINATION PROTEIN B3"/>
    <property type="match status" value="1"/>
</dbReference>
<evidence type="ECO:0000256" key="6">
    <source>
        <dbReference type="ARBA" id="ARBA00023139"/>
    </source>
</evidence>
<comment type="caution">
    <text evidence="10">The sequence shown here is derived from an EMBL/GenBank/DDBJ whole genome shotgun (WGS) entry which is preliminary data.</text>
</comment>
<dbReference type="Gene3D" id="3.30.300.210">
    <property type="entry name" value="Nutrient germinant receptor protein C, domain 3"/>
    <property type="match status" value="1"/>
</dbReference>
<dbReference type="InterPro" id="IPR046953">
    <property type="entry name" value="Spore_GerAC-like_C"/>
</dbReference>
<evidence type="ECO:0000256" key="2">
    <source>
        <dbReference type="ARBA" id="ARBA00007886"/>
    </source>
</evidence>
<dbReference type="InterPro" id="IPR008844">
    <property type="entry name" value="Spore_GerAC-like"/>
</dbReference>
<dbReference type="AlphaFoldDB" id="A0A940NIS2"/>
<dbReference type="GO" id="GO:0009847">
    <property type="term" value="P:spore germination"/>
    <property type="evidence" value="ECO:0007669"/>
    <property type="project" value="InterPro"/>
</dbReference>
<evidence type="ECO:0000313" key="11">
    <source>
        <dbReference type="Proteomes" id="UP000682134"/>
    </source>
</evidence>
<evidence type="ECO:0000259" key="9">
    <source>
        <dbReference type="Pfam" id="PF25198"/>
    </source>
</evidence>
<evidence type="ECO:0000256" key="7">
    <source>
        <dbReference type="ARBA" id="ARBA00023288"/>
    </source>
</evidence>
<protein>
    <submittedName>
        <fullName evidence="10">Ger(X)C family spore germination protein</fullName>
    </submittedName>
</protein>
<dbReference type="GO" id="GO:0016020">
    <property type="term" value="C:membrane"/>
    <property type="evidence" value="ECO:0007669"/>
    <property type="project" value="UniProtKB-SubCell"/>
</dbReference>
<keyword evidence="3" id="KW-0309">Germination</keyword>
<dbReference type="Pfam" id="PF05504">
    <property type="entry name" value="Spore_GerAC"/>
    <property type="match status" value="1"/>
</dbReference>
<keyword evidence="5" id="KW-0472">Membrane</keyword>
<dbReference type="InterPro" id="IPR038501">
    <property type="entry name" value="Spore_GerAC_C_sf"/>
</dbReference>
<evidence type="ECO:0000256" key="1">
    <source>
        <dbReference type="ARBA" id="ARBA00004635"/>
    </source>
</evidence>
<feature type="domain" description="Spore germination GerAC-like C-terminal" evidence="8">
    <location>
        <begin position="223"/>
        <end position="386"/>
    </location>
</feature>
<dbReference type="InterPro" id="IPR057336">
    <property type="entry name" value="GerAC_N"/>
</dbReference>
<reference evidence="10" key="1">
    <citation type="submission" date="2021-04" db="EMBL/GenBank/DDBJ databases">
        <title>Genome seq and assembly of Bacillus sp.</title>
        <authorList>
            <person name="Chhetri G."/>
        </authorList>
    </citation>
    <scope>NUCLEOTIDE SEQUENCE</scope>
    <source>
        <strain evidence="10">RG28</strain>
    </source>
</reference>